<name>A0A834T1X3_9FABA</name>
<sequence>MREKDERQRDARFRTPRFRRKLAGETRFYTLPDFNELQGDSRAH</sequence>
<organism evidence="1 2">
    <name type="scientific">Senna tora</name>
    <dbReference type="NCBI Taxonomy" id="362788"/>
    <lineage>
        <taxon>Eukaryota</taxon>
        <taxon>Viridiplantae</taxon>
        <taxon>Streptophyta</taxon>
        <taxon>Embryophyta</taxon>
        <taxon>Tracheophyta</taxon>
        <taxon>Spermatophyta</taxon>
        <taxon>Magnoliopsida</taxon>
        <taxon>eudicotyledons</taxon>
        <taxon>Gunneridae</taxon>
        <taxon>Pentapetalae</taxon>
        <taxon>rosids</taxon>
        <taxon>fabids</taxon>
        <taxon>Fabales</taxon>
        <taxon>Fabaceae</taxon>
        <taxon>Caesalpinioideae</taxon>
        <taxon>Cassia clade</taxon>
        <taxon>Senna</taxon>
    </lineage>
</organism>
<dbReference type="AlphaFoldDB" id="A0A834T1X3"/>
<dbReference type="Proteomes" id="UP000634136">
    <property type="component" value="Unassembled WGS sequence"/>
</dbReference>
<reference evidence="1" key="1">
    <citation type="submission" date="2020-09" db="EMBL/GenBank/DDBJ databases">
        <title>Genome-Enabled Discovery of Anthraquinone Biosynthesis in Senna tora.</title>
        <authorList>
            <person name="Kang S.-H."/>
            <person name="Pandey R.P."/>
            <person name="Lee C.-M."/>
            <person name="Sim J.-S."/>
            <person name="Jeong J.-T."/>
            <person name="Choi B.-S."/>
            <person name="Jung M."/>
            <person name="Ginzburg D."/>
            <person name="Zhao K."/>
            <person name="Won S.Y."/>
            <person name="Oh T.-J."/>
            <person name="Yu Y."/>
            <person name="Kim N.-H."/>
            <person name="Lee O.R."/>
            <person name="Lee T.-H."/>
            <person name="Bashyal P."/>
            <person name="Kim T.-S."/>
            <person name="Lee W.-H."/>
            <person name="Kawkins C."/>
            <person name="Kim C.-K."/>
            <person name="Kim J.S."/>
            <person name="Ahn B.O."/>
            <person name="Rhee S.Y."/>
            <person name="Sohng J.K."/>
        </authorList>
    </citation>
    <scope>NUCLEOTIDE SEQUENCE</scope>
    <source>
        <tissue evidence="1">Leaf</tissue>
    </source>
</reference>
<evidence type="ECO:0000313" key="2">
    <source>
        <dbReference type="Proteomes" id="UP000634136"/>
    </source>
</evidence>
<proteinExistence type="predicted"/>
<comment type="caution">
    <text evidence="1">The sequence shown here is derived from an EMBL/GenBank/DDBJ whole genome shotgun (WGS) entry which is preliminary data.</text>
</comment>
<accession>A0A834T1X3</accession>
<evidence type="ECO:0000313" key="1">
    <source>
        <dbReference type="EMBL" id="KAF7812297.1"/>
    </source>
</evidence>
<gene>
    <name evidence="1" type="ORF">G2W53_033273</name>
</gene>
<keyword evidence="2" id="KW-1185">Reference proteome</keyword>
<protein>
    <submittedName>
        <fullName evidence="1">Uncharacterized protein</fullName>
    </submittedName>
</protein>
<dbReference type="EMBL" id="JAAIUW010000010">
    <property type="protein sequence ID" value="KAF7812297.1"/>
    <property type="molecule type" value="Genomic_DNA"/>
</dbReference>